<accession>A0A6A8DKL5</accession>
<gene>
    <name evidence="1" type="ORF">GH741_20440</name>
</gene>
<dbReference type="RefSeq" id="WP_153738609.1">
    <property type="nucleotide sequence ID" value="NZ_WJNG01000022.1"/>
</dbReference>
<comment type="caution">
    <text evidence="1">The sequence shown here is derived from an EMBL/GenBank/DDBJ whole genome shotgun (WGS) entry which is preliminary data.</text>
</comment>
<organism evidence="1 2">
    <name type="scientific">Aquibacillus halophilus</name>
    <dbReference type="NCBI Taxonomy" id="930132"/>
    <lineage>
        <taxon>Bacteria</taxon>
        <taxon>Bacillati</taxon>
        <taxon>Bacillota</taxon>
        <taxon>Bacilli</taxon>
        <taxon>Bacillales</taxon>
        <taxon>Bacillaceae</taxon>
        <taxon>Aquibacillus</taxon>
    </lineage>
</organism>
<protein>
    <submittedName>
        <fullName evidence="1">Sigma factor G inhibitor Gin</fullName>
    </submittedName>
</protein>
<reference evidence="1" key="1">
    <citation type="submission" date="2019-11" db="EMBL/GenBank/DDBJ databases">
        <authorList>
            <person name="Li J."/>
        </authorList>
    </citation>
    <scope>NUCLEOTIDE SEQUENCE</scope>
    <source>
        <strain evidence="1">B6B</strain>
    </source>
</reference>
<dbReference type="Pfam" id="PF10764">
    <property type="entry name" value="Gin"/>
    <property type="match status" value="1"/>
</dbReference>
<evidence type="ECO:0000313" key="1">
    <source>
        <dbReference type="EMBL" id="MRH45016.1"/>
    </source>
</evidence>
<sequence>MKTVEQSKTCGICDQAKYRGIHLYNLFICCECEQKMIHTEPKQEQYQYYLNKLKNINQPKLYS</sequence>
<dbReference type="EMBL" id="WJNG01000022">
    <property type="protein sequence ID" value="MRH45016.1"/>
    <property type="molecule type" value="Genomic_DNA"/>
</dbReference>
<dbReference type="AlphaFoldDB" id="A0A6A8DKL5"/>
<dbReference type="OrthoDB" id="2886653at2"/>
<keyword evidence="2" id="KW-1185">Reference proteome</keyword>
<dbReference type="InterPro" id="IPR019700">
    <property type="entry name" value="Sigma-G_inhibitor_Gin"/>
</dbReference>
<evidence type="ECO:0000313" key="2">
    <source>
        <dbReference type="Proteomes" id="UP000799092"/>
    </source>
</evidence>
<dbReference type="Proteomes" id="UP000799092">
    <property type="component" value="Unassembled WGS sequence"/>
</dbReference>
<proteinExistence type="predicted"/>
<name>A0A6A8DKL5_9BACI</name>